<keyword evidence="1" id="KW-0472">Membrane</keyword>
<evidence type="ECO:0000256" key="1">
    <source>
        <dbReference type="SAM" id="Phobius"/>
    </source>
</evidence>
<feature type="transmembrane region" description="Helical" evidence="1">
    <location>
        <begin position="12"/>
        <end position="32"/>
    </location>
</feature>
<evidence type="ECO:0000313" key="2">
    <source>
        <dbReference type="EMBL" id="MSS37270.1"/>
    </source>
</evidence>
<dbReference type="EMBL" id="VUMD01000010">
    <property type="protein sequence ID" value="MSS37270.1"/>
    <property type="molecule type" value="Genomic_DNA"/>
</dbReference>
<evidence type="ECO:0000313" key="3">
    <source>
        <dbReference type="Proteomes" id="UP000429958"/>
    </source>
</evidence>
<protein>
    <submittedName>
        <fullName evidence="2">Conjugal transfer protein TraG</fullName>
    </submittedName>
</protein>
<dbReference type="AlphaFoldDB" id="A0A7X2TD82"/>
<organism evidence="2 3">
    <name type="scientific">Clostridium porci</name>
    <dbReference type="NCBI Taxonomy" id="2605778"/>
    <lineage>
        <taxon>Bacteria</taxon>
        <taxon>Bacillati</taxon>
        <taxon>Bacillota</taxon>
        <taxon>Clostridia</taxon>
        <taxon>Eubacteriales</taxon>
        <taxon>Clostridiaceae</taxon>
        <taxon>Clostridium</taxon>
    </lineage>
</organism>
<feature type="transmembrane region" description="Helical" evidence="1">
    <location>
        <begin position="52"/>
        <end position="78"/>
    </location>
</feature>
<dbReference type="RefSeq" id="WP_195840424.1">
    <property type="nucleotide sequence ID" value="NZ_VUMD01000010.1"/>
</dbReference>
<keyword evidence="1" id="KW-0812">Transmembrane</keyword>
<gene>
    <name evidence="2" type="ORF">FYJ39_11975</name>
</gene>
<reference evidence="2 3" key="1">
    <citation type="submission" date="2019-08" db="EMBL/GenBank/DDBJ databases">
        <title>In-depth cultivation of the pig gut microbiome towards novel bacterial diversity and tailored functional studies.</title>
        <authorList>
            <person name="Wylensek D."/>
            <person name="Hitch T.C.A."/>
            <person name="Clavel T."/>
        </authorList>
    </citation>
    <scope>NUCLEOTIDE SEQUENCE [LARGE SCALE GENOMIC DNA]</scope>
    <source>
        <strain evidence="2 3">WCA-389-WT-23D1</strain>
    </source>
</reference>
<name>A0A7X2TD82_9CLOT</name>
<accession>A0A7X2TD82</accession>
<keyword evidence="1" id="KW-1133">Transmembrane helix</keyword>
<dbReference type="Proteomes" id="UP000429958">
    <property type="component" value="Unassembled WGS sequence"/>
</dbReference>
<proteinExistence type="predicted"/>
<sequence>MSKKIKKYVLPYFPYLIAFWFFSKCGTAYRMAAGANLGENLFGMVKTIGPVFQSYAPGLELFDLAVGVAGAVILYFVVQSKIKKARKFRRDMEYGSARWSA</sequence>
<keyword evidence="3" id="KW-1185">Reference proteome</keyword>
<comment type="caution">
    <text evidence="2">The sequence shown here is derived from an EMBL/GenBank/DDBJ whole genome shotgun (WGS) entry which is preliminary data.</text>
</comment>